<dbReference type="EMBL" id="ML975998">
    <property type="protein sequence ID" value="KAF1947532.1"/>
    <property type="molecule type" value="Genomic_DNA"/>
</dbReference>
<feature type="domain" description="SRR1-like" evidence="1">
    <location>
        <begin position="21"/>
        <end position="147"/>
    </location>
</feature>
<evidence type="ECO:0000259" key="1">
    <source>
        <dbReference type="Pfam" id="PF07985"/>
    </source>
</evidence>
<reference evidence="2" key="1">
    <citation type="journal article" date="2020" name="Stud. Mycol.">
        <title>101 Dothideomycetes genomes: a test case for predicting lifestyles and emergence of pathogens.</title>
        <authorList>
            <person name="Haridas S."/>
            <person name="Albert R."/>
            <person name="Binder M."/>
            <person name="Bloem J."/>
            <person name="Labutti K."/>
            <person name="Salamov A."/>
            <person name="Andreopoulos B."/>
            <person name="Baker S."/>
            <person name="Barry K."/>
            <person name="Bills G."/>
            <person name="Bluhm B."/>
            <person name="Cannon C."/>
            <person name="Castanera R."/>
            <person name="Culley D."/>
            <person name="Daum C."/>
            <person name="Ezra D."/>
            <person name="Gonzalez J."/>
            <person name="Henrissat B."/>
            <person name="Kuo A."/>
            <person name="Liang C."/>
            <person name="Lipzen A."/>
            <person name="Lutzoni F."/>
            <person name="Magnuson J."/>
            <person name="Mondo S."/>
            <person name="Nolan M."/>
            <person name="Ohm R."/>
            <person name="Pangilinan J."/>
            <person name="Park H.-J."/>
            <person name="Ramirez L."/>
            <person name="Alfaro M."/>
            <person name="Sun H."/>
            <person name="Tritt A."/>
            <person name="Yoshinaga Y."/>
            <person name="Zwiers L.-H."/>
            <person name="Turgeon B."/>
            <person name="Goodwin S."/>
            <person name="Spatafora J."/>
            <person name="Crous P."/>
            <person name="Grigoriev I."/>
        </authorList>
    </citation>
    <scope>NUCLEOTIDE SEQUENCE</scope>
    <source>
        <strain evidence="2">CBS 161.51</strain>
    </source>
</reference>
<feature type="non-terminal residue" evidence="2">
    <location>
        <position position="1"/>
    </location>
</feature>
<keyword evidence="3" id="KW-1185">Reference proteome</keyword>
<dbReference type="PANTHER" id="PTHR42080:SF1">
    <property type="entry name" value="SRR1-LIKE DOMAIN-CONTAINING PROTEIN"/>
    <property type="match status" value="1"/>
</dbReference>
<feature type="non-terminal residue" evidence="2">
    <location>
        <position position="196"/>
    </location>
</feature>
<dbReference type="InterPro" id="IPR012942">
    <property type="entry name" value="SRR1-like"/>
</dbReference>
<dbReference type="Proteomes" id="UP000800038">
    <property type="component" value="Unassembled WGS sequence"/>
</dbReference>
<dbReference type="OrthoDB" id="5230585at2759"/>
<gene>
    <name evidence="2" type="ORF">EJ02DRAFT_306281</name>
</gene>
<name>A0A6A5T6S2_9PLEO</name>
<dbReference type="Pfam" id="PF07985">
    <property type="entry name" value="SRR1"/>
    <property type="match status" value="1"/>
</dbReference>
<organism evidence="2 3">
    <name type="scientific">Clathrospora elynae</name>
    <dbReference type="NCBI Taxonomy" id="706981"/>
    <lineage>
        <taxon>Eukaryota</taxon>
        <taxon>Fungi</taxon>
        <taxon>Dikarya</taxon>
        <taxon>Ascomycota</taxon>
        <taxon>Pezizomycotina</taxon>
        <taxon>Dothideomycetes</taxon>
        <taxon>Pleosporomycetidae</taxon>
        <taxon>Pleosporales</taxon>
        <taxon>Diademaceae</taxon>
        <taxon>Clathrospora</taxon>
    </lineage>
</organism>
<evidence type="ECO:0000313" key="3">
    <source>
        <dbReference type="Proteomes" id="UP000800038"/>
    </source>
</evidence>
<dbReference type="AlphaFoldDB" id="A0A6A5T6S2"/>
<sequence>SEWQNSEICHKLSAFLQEHAGTTMQHVDKIICFGLGCFPSKHERAQKRAYTQHLAALTIRSILATQQGGPAPPVFTQEPIYCAAGITHIVSPSPFNFTVLDDPEGFRALDGNTFILSVAPNVPVRQIVLGMTHTFGGPAGMFCDEIQSEGLECNGKGSEIDGNQRRFTPYKTCEPSPALWKYKQEGVWMECGDWEG</sequence>
<dbReference type="PANTHER" id="PTHR42080">
    <property type="entry name" value="SRR1 DOMAIN-CONTAINING PROTEIN"/>
    <property type="match status" value="1"/>
</dbReference>
<protein>
    <recommendedName>
        <fullName evidence="1">SRR1-like domain-containing protein</fullName>
    </recommendedName>
</protein>
<proteinExistence type="predicted"/>
<evidence type="ECO:0000313" key="2">
    <source>
        <dbReference type="EMBL" id="KAF1947532.1"/>
    </source>
</evidence>
<accession>A0A6A5T6S2</accession>